<gene>
    <name evidence="1" type="ORF">METZ01_LOCUS10360</name>
</gene>
<name>A0A381NSA3_9ZZZZ</name>
<protein>
    <submittedName>
        <fullName evidence="1">Uncharacterized protein</fullName>
    </submittedName>
</protein>
<accession>A0A381NSA3</accession>
<reference evidence="1" key="1">
    <citation type="submission" date="2018-05" db="EMBL/GenBank/DDBJ databases">
        <authorList>
            <person name="Lanie J.A."/>
            <person name="Ng W.-L."/>
            <person name="Kazmierczak K.M."/>
            <person name="Andrzejewski T.M."/>
            <person name="Davidsen T.M."/>
            <person name="Wayne K.J."/>
            <person name="Tettelin H."/>
            <person name="Glass J.I."/>
            <person name="Rusch D."/>
            <person name="Podicherti R."/>
            <person name="Tsui H.-C.T."/>
            <person name="Winkler M.E."/>
        </authorList>
    </citation>
    <scope>NUCLEOTIDE SEQUENCE</scope>
</reference>
<dbReference type="Gene3D" id="3.30.1330.40">
    <property type="entry name" value="RutC-like"/>
    <property type="match status" value="1"/>
</dbReference>
<organism evidence="1">
    <name type="scientific">marine metagenome</name>
    <dbReference type="NCBI Taxonomy" id="408172"/>
    <lineage>
        <taxon>unclassified sequences</taxon>
        <taxon>metagenomes</taxon>
        <taxon>ecological metagenomes</taxon>
    </lineage>
</organism>
<dbReference type="SUPFAM" id="SSF55298">
    <property type="entry name" value="YjgF-like"/>
    <property type="match status" value="1"/>
</dbReference>
<proteinExistence type="predicted"/>
<dbReference type="EMBL" id="UINC01000561">
    <property type="protein sequence ID" value="SUZ57506.1"/>
    <property type="molecule type" value="Genomic_DNA"/>
</dbReference>
<dbReference type="InterPro" id="IPR035959">
    <property type="entry name" value="RutC-like_sf"/>
</dbReference>
<sequence>MAVLENAGGLTEHIYPITAFCIDKPSYLEASSKLGKIWGNLMGKHYPAMSMIFVYDLLDYPAKIELEATAVIPN</sequence>
<evidence type="ECO:0000313" key="1">
    <source>
        <dbReference type="EMBL" id="SUZ57506.1"/>
    </source>
</evidence>
<dbReference type="AlphaFoldDB" id="A0A381NSA3"/>